<dbReference type="InterPro" id="IPR036286">
    <property type="entry name" value="LexA/Signal_pep-like_sf"/>
</dbReference>
<evidence type="ECO:0000313" key="11">
    <source>
        <dbReference type="EMBL" id="MZR21217.1"/>
    </source>
</evidence>
<dbReference type="Pfam" id="PF10502">
    <property type="entry name" value="Peptidase_S26"/>
    <property type="match status" value="1"/>
</dbReference>
<dbReference type="InterPro" id="IPR019757">
    <property type="entry name" value="Pept_S26A_signal_pept_1_Lys-AS"/>
</dbReference>
<keyword evidence="12" id="KW-1185">Reference proteome</keyword>
<sequence>MKEEAVKAKGGVGETIRTIIYAVLIAVVIRTFAYEPFKIPSESMLPTLMIGDYLFVSKYSYGYSRHSFPFSLAPISGRVFGELPERGDVAVFKKPIGEPVDYIKRIMGLPGDKLQMINGVLYINGTAVKRERVDDFVDRDRFGNVRRIAQYRETLPNGQTYLTLDETVQGMMDNTDIYTVPEGHIFAMGDNRDNSTDSRFLSHVGYVPVENLVGRAEIIFMSLDGSAAWYEIWKYPTAIRWNRIFNSLS</sequence>
<evidence type="ECO:0000256" key="3">
    <source>
        <dbReference type="ARBA" id="ARBA00013208"/>
    </source>
</evidence>
<dbReference type="InterPro" id="IPR000223">
    <property type="entry name" value="Pept_S26A_signal_pept_1"/>
</dbReference>
<dbReference type="NCBIfam" id="TIGR02227">
    <property type="entry name" value="sigpep_I_bact"/>
    <property type="match status" value="1"/>
</dbReference>
<evidence type="ECO:0000256" key="5">
    <source>
        <dbReference type="ARBA" id="ARBA00022670"/>
    </source>
</evidence>
<evidence type="ECO:0000256" key="4">
    <source>
        <dbReference type="ARBA" id="ARBA00019232"/>
    </source>
</evidence>
<dbReference type="CDD" id="cd06530">
    <property type="entry name" value="S26_SPase_I"/>
    <property type="match status" value="1"/>
</dbReference>
<reference evidence="11 12" key="1">
    <citation type="journal article" date="2014" name="Int. J. Syst. Evol. Microbiol.">
        <title>Sneathiella chungangensis sp. nov., isolated from a marine sand, and emended description of the genus Sneathiella.</title>
        <authorList>
            <person name="Siamphan C."/>
            <person name="Kim H."/>
            <person name="Lee J.S."/>
            <person name="Kim W."/>
        </authorList>
    </citation>
    <scope>NUCLEOTIDE SEQUENCE [LARGE SCALE GENOMIC DNA]</scope>
    <source>
        <strain evidence="11 12">KCTC 32476</strain>
    </source>
</reference>
<proteinExistence type="inferred from homology"/>
<dbReference type="GO" id="GO:0006465">
    <property type="term" value="P:signal peptide processing"/>
    <property type="evidence" value="ECO:0007669"/>
    <property type="project" value="InterPro"/>
</dbReference>
<dbReference type="Proteomes" id="UP000445696">
    <property type="component" value="Unassembled WGS sequence"/>
</dbReference>
<dbReference type="PANTHER" id="PTHR43390">
    <property type="entry name" value="SIGNAL PEPTIDASE I"/>
    <property type="match status" value="1"/>
</dbReference>
<dbReference type="SUPFAM" id="SSF51306">
    <property type="entry name" value="LexA/Signal peptidase"/>
    <property type="match status" value="1"/>
</dbReference>
<dbReference type="InterPro" id="IPR019756">
    <property type="entry name" value="Pept_S26A_signal_pept_1_Ser-AS"/>
</dbReference>
<dbReference type="AlphaFoldDB" id="A0A845MDD2"/>
<gene>
    <name evidence="11" type="primary">lepB</name>
    <name evidence="11" type="ORF">GQF03_02625</name>
</gene>
<dbReference type="GO" id="GO:0004252">
    <property type="term" value="F:serine-type endopeptidase activity"/>
    <property type="evidence" value="ECO:0007669"/>
    <property type="project" value="InterPro"/>
</dbReference>
<dbReference type="EMBL" id="WTVA01000001">
    <property type="protein sequence ID" value="MZR21217.1"/>
    <property type="molecule type" value="Genomic_DNA"/>
</dbReference>
<dbReference type="PANTHER" id="PTHR43390:SF1">
    <property type="entry name" value="CHLOROPLAST PROCESSING PEPTIDASE"/>
    <property type="match status" value="1"/>
</dbReference>
<organism evidence="11 12">
    <name type="scientific">Sneathiella chungangensis</name>
    <dbReference type="NCBI Taxonomy" id="1418234"/>
    <lineage>
        <taxon>Bacteria</taxon>
        <taxon>Pseudomonadati</taxon>
        <taxon>Pseudomonadota</taxon>
        <taxon>Alphaproteobacteria</taxon>
        <taxon>Sneathiellales</taxon>
        <taxon>Sneathiellaceae</taxon>
        <taxon>Sneathiella</taxon>
    </lineage>
</organism>
<dbReference type="PRINTS" id="PR00727">
    <property type="entry name" value="LEADERPTASE"/>
</dbReference>
<accession>A0A845MDD2</accession>
<dbReference type="GO" id="GO:0016020">
    <property type="term" value="C:membrane"/>
    <property type="evidence" value="ECO:0007669"/>
    <property type="project" value="UniProtKB-SubCell"/>
</dbReference>
<feature type="active site" evidence="7">
    <location>
        <position position="43"/>
    </location>
</feature>
<dbReference type="GO" id="GO:0009003">
    <property type="term" value="F:signal peptidase activity"/>
    <property type="evidence" value="ECO:0007669"/>
    <property type="project" value="UniProtKB-EC"/>
</dbReference>
<evidence type="ECO:0000313" key="12">
    <source>
        <dbReference type="Proteomes" id="UP000445696"/>
    </source>
</evidence>
<comment type="subcellular location">
    <subcellularLocation>
        <location evidence="9">Membrane</location>
        <topology evidence="9">Single-pass type II membrane protein</topology>
    </subcellularLocation>
</comment>
<feature type="domain" description="Peptidase S26" evidence="10">
    <location>
        <begin position="14"/>
        <end position="220"/>
    </location>
</feature>
<name>A0A845MDD2_9PROT</name>
<evidence type="ECO:0000256" key="6">
    <source>
        <dbReference type="ARBA" id="ARBA00022801"/>
    </source>
</evidence>
<keyword evidence="5 8" id="KW-0645">Protease</keyword>
<comment type="similarity">
    <text evidence="2 9">Belongs to the peptidase S26 family.</text>
</comment>
<dbReference type="EC" id="3.4.21.89" evidence="3 8"/>
<dbReference type="InterPro" id="IPR019533">
    <property type="entry name" value="Peptidase_S26"/>
</dbReference>
<keyword evidence="6 8" id="KW-0378">Hydrolase</keyword>
<evidence type="ECO:0000256" key="9">
    <source>
        <dbReference type="RuleBase" id="RU362042"/>
    </source>
</evidence>
<dbReference type="Gene3D" id="2.10.109.10">
    <property type="entry name" value="Umud Fragment, subunit A"/>
    <property type="match status" value="1"/>
</dbReference>
<dbReference type="OrthoDB" id="9815782at2"/>
<feature type="active site" evidence="7">
    <location>
        <position position="104"/>
    </location>
</feature>
<protein>
    <recommendedName>
        <fullName evidence="4 8">Signal peptidase I</fullName>
        <ecNumber evidence="3 8">3.4.21.89</ecNumber>
    </recommendedName>
</protein>
<comment type="caution">
    <text evidence="11">The sequence shown here is derived from an EMBL/GenBank/DDBJ whole genome shotgun (WGS) entry which is preliminary data.</text>
</comment>
<evidence type="ECO:0000256" key="1">
    <source>
        <dbReference type="ARBA" id="ARBA00000677"/>
    </source>
</evidence>
<dbReference type="PROSITE" id="PS00760">
    <property type="entry name" value="SPASE_I_2"/>
    <property type="match status" value="1"/>
</dbReference>
<comment type="catalytic activity">
    <reaction evidence="1 8">
        <text>Cleavage of hydrophobic, N-terminal signal or leader sequences from secreted and periplasmic proteins.</text>
        <dbReference type="EC" id="3.4.21.89"/>
    </reaction>
</comment>
<evidence type="ECO:0000259" key="10">
    <source>
        <dbReference type="Pfam" id="PF10502"/>
    </source>
</evidence>
<evidence type="ECO:0000256" key="7">
    <source>
        <dbReference type="PIRSR" id="PIRSR600223-1"/>
    </source>
</evidence>
<evidence type="ECO:0000256" key="8">
    <source>
        <dbReference type="RuleBase" id="RU003993"/>
    </source>
</evidence>
<evidence type="ECO:0000256" key="2">
    <source>
        <dbReference type="ARBA" id="ARBA00009370"/>
    </source>
</evidence>
<dbReference type="RefSeq" id="WP_161337624.1">
    <property type="nucleotide sequence ID" value="NZ_JBHSDG010000002.1"/>
</dbReference>
<dbReference type="PROSITE" id="PS00501">
    <property type="entry name" value="SPASE_I_1"/>
    <property type="match status" value="1"/>
</dbReference>